<gene>
    <name evidence="2" type="ORF">JYU34_013542</name>
</gene>
<sequence length="73" mass="7415">MMKNFKVLVLLLECFCLAVDVSLVPGPVLQVLLASALQPWAAGAPYALSDVSLAAPAPRPAPAPAAATSLSSL</sequence>
<feature type="signal peptide" evidence="1">
    <location>
        <begin position="1"/>
        <end position="18"/>
    </location>
</feature>
<organism evidence="2 3">
    <name type="scientific">Plutella xylostella</name>
    <name type="common">Diamondback moth</name>
    <name type="synonym">Plutella maculipennis</name>
    <dbReference type="NCBI Taxonomy" id="51655"/>
    <lineage>
        <taxon>Eukaryota</taxon>
        <taxon>Metazoa</taxon>
        <taxon>Ecdysozoa</taxon>
        <taxon>Arthropoda</taxon>
        <taxon>Hexapoda</taxon>
        <taxon>Insecta</taxon>
        <taxon>Pterygota</taxon>
        <taxon>Neoptera</taxon>
        <taxon>Endopterygota</taxon>
        <taxon>Lepidoptera</taxon>
        <taxon>Glossata</taxon>
        <taxon>Ditrysia</taxon>
        <taxon>Yponomeutoidea</taxon>
        <taxon>Plutellidae</taxon>
        <taxon>Plutella</taxon>
    </lineage>
</organism>
<protein>
    <submittedName>
        <fullName evidence="2">Uncharacterized protein</fullName>
    </submittedName>
</protein>
<feature type="chain" id="PRO_5045316916" evidence="1">
    <location>
        <begin position="19"/>
        <end position="73"/>
    </location>
</feature>
<keyword evidence="1" id="KW-0732">Signal</keyword>
<name>A0ABQ7QA22_PLUXY</name>
<keyword evidence="3" id="KW-1185">Reference proteome</keyword>
<dbReference type="EMBL" id="JAHIBW010000018">
    <property type="protein sequence ID" value="KAG7302082.1"/>
    <property type="molecule type" value="Genomic_DNA"/>
</dbReference>
<evidence type="ECO:0000313" key="3">
    <source>
        <dbReference type="Proteomes" id="UP000823941"/>
    </source>
</evidence>
<evidence type="ECO:0000313" key="2">
    <source>
        <dbReference type="EMBL" id="KAG7302082.1"/>
    </source>
</evidence>
<reference evidence="2 3" key="1">
    <citation type="submission" date="2021-06" db="EMBL/GenBank/DDBJ databases">
        <title>A haploid diamondback moth (Plutella xylostella L.) genome assembly resolves 31 chromosomes and identifies a diamide resistance mutation.</title>
        <authorList>
            <person name="Ward C.M."/>
            <person name="Perry K.D."/>
            <person name="Baker G."/>
            <person name="Powis K."/>
            <person name="Heckel D.G."/>
            <person name="Baxter S.W."/>
        </authorList>
    </citation>
    <scope>NUCLEOTIDE SEQUENCE [LARGE SCALE GENOMIC DNA]</scope>
    <source>
        <strain evidence="2 3">LV</strain>
        <tissue evidence="2">Single pupa</tissue>
    </source>
</reference>
<comment type="caution">
    <text evidence="2">The sequence shown here is derived from an EMBL/GenBank/DDBJ whole genome shotgun (WGS) entry which is preliminary data.</text>
</comment>
<proteinExistence type="predicted"/>
<evidence type="ECO:0000256" key="1">
    <source>
        <dbReference type="SAM" id="SignalP"/>
    </source>
</evidence>
<dbReference type="Proteomes" id="UP000823941">
    <property type="component" value="Chromosome 18"/>
</dbReference>
<accession>A0ABQ7QA22</accession>